<dbReference type="GO" id="GO:0000422">
    <property type="term" value="P:autophagy of mitochondrion"/>
    <property type="evidence" value="ECO:0007669"/>
    <property type="project" value="TreeGrafter"/>
</dbReference>
<proteinExistence type="inferred from homology"/>
<gene>
    <name evidence="10" type="ORF">BINO364_LOCUS15474</name>
</gene>
<evidence type="ECO:0000256" key="4">
    <source>
        <dbReference type="ARBA" id="ARBA00022448"/>
    </source>
</evidence>
<protein>
    <recommendedName>
        <fullName evidence="9">PX domain-containing protein</fullName>
    </recommendedName>
</protein>
<evidence type="ECO:0000313" key="11">
    <source>
        <dbReference type="Proteomes" id="UP000838878"/>
    </source>
</evidence>
<accession>A0A8J9VYD0</accession>
<dbReference type="OrthoDB" id="205639at2759"/>
<dbReference type="GO" id="GO:0016020">
    <property type="term" value="C:membrane"/>
    <property type="evidence" value="ECO:0007669"/>
    <property type="project" value="UniProtKB-SubCell"/>
</dbReference>
<feature type="domain" description="PX" evidence="9">
    <location>
        <begin position="41"/>
        <end position="159"/>
    </location>
</feature>
<dbReference type="GO" id="GO:0035091">
    <property type="term" value="F:phosphatidylinositol binding"/>
    <property type="evidence" value="ECO:0007669"/>
    <property type="project" value="InterPro"/>
</dbReference>
<dbReference type="AlphaFoldDB" id="A0A8J9VYD0"/>
<keyword evidence="7" id="KW-0472">Membrane</keyword>
<keyword evidence="6" id="KW-0446">Lipid-binding</keyword>
<dbReference type="GO" id="GO:0034727">
    <property type="term" value="P:piecemeal microautophagy of the nucleus"/>
    <property type="evidence" value="ECO:0007669"/>
    <property type="project" value="TreeGrafter"/>
</dbReference>
<evidence type="ECO:0000256" key="3">
    <source>
        <dbReference type="ARBA" id="ARBA00010883"/>
    </source>
</evidence>
<feature type="region of interest" description="Disordered" evidence="8">
    <location>
        <begin position="473"/>
        <end position="529"/>
    </location>
</feature>
<comment type="similarity">
    <text evidence="3">Belongs to the sorting nexin family.</text>
</comment>
<dbReference type="GO" id="GO:0032456">
    <property type="term" value="P:endocytic recycling"/>
    <property type="evidence" value="ECO:0007669"/>
    <property type="project" value="TreeGrafter"/>
</dbReference>
<dbReference type="GO" id="GO:0000407">
    <property type="term" value="C:phagophore assembly site"/>
    <property type="evidence" value="ECO:0007669"/>
    <property type="project" value="TreeGrafter"/>
</dbReference>
<feature type="compositionally biased region" description="Basic and acidic residues" evidence="8">
    <location>
        <begin position="499"/>
        <end position="517"/>
    </location>
</feature>
<sequence>MASESSSAVLDLNDADATDTEAPSVTDDINDGAPLIMEHGFDIAVKVDAPLKQLSTLETFVTYRVRCVCARWPTPPCVRRRYNHFKLLHKRLSASHPWVAAPPLPPLHSARQQLDRYSPSFVAIRCLALHSFLDRVAKHPILTHSDDFRLFLTTPDEDLDKVFKSENSALNLWGLSNPFYGGGEAKPANGARVKDPEFSSAADYLQSLQHKLTTLCTLTTKLYKGSVSLSGELMGMRRACSAWAVQAGGRAGAAAGAAAGALGAGAGAAAAARAAPARRHRAALPLLAAYCDAQADKIRARDALHAVYVSGNTPADDVHNRLEQASEALRSELSDWIPKTRSEIKALLLDIANRQVNIHTQTLMGWENALKLSTDDISQMFKTVSKTAVQNLSPSKCRTLTTPNETDRDIDDMDNYSNYSDIQDVKNDGFVENNDLDIQMFKDEQISDMQELKDERNSDIQGFKDEQYSDIQGFKDDNTDIQGSDESENITQGVTNGCEKLDSIKEDSSNSKSDKFSDPLQEFSEVDLS</sequence>
<dbReference type="EMBL" id="OV170228">
    <property type="protein sequence ID" value="CAH0730495.1"/>
    <property type="molecule type" value="Genomic_DNA"/>
</dbReference>
<evidence type="ECO:0000256" key="5">
    <source>
        <dbReference type="ARBA" id="ARBA00022490"/>
    </source>
</evidence>
<dbReference type="Proteomes" id="UP000838878">
    <property type="component" value="Chromosome 8"/>
</dbReference>
<dbReference type="GO" id="GO:0005769">
    <property type="term" value="C:early endosome"/>
    <property type="evidence" value="ECO:0007669"/>
    <property type="project" value="TreeGrafter"/>
</dbReference>
<dbReference type="GO" id="GO:0015031">
    <property type="term" value="P:protein transport"/>
    <property type="evidence" value="ECO:0007669"/>
    <property type="project" value="TreeGrafter"/>
</dbReference>
<evidence type="ECO:0000256" key="7">
    <source>
        <dbReference type="ARBA" id="ARBA00023136"/>
    </source>
</evidence>
<feature type="non-terminal residue" evidence="10">
    <location>
        <position position="529"/>
    </location>
</feature>
<dbReference type="InterPro" id="IPR036871">
    <property type="entry name" value="PX_dom_sf"/>
</dbReference>
<comment type="subcellular location">
    <subcellularLocation>
        <location evidence="2">Cytoplasm</location>
    </subcellularLocation>
    <subcellularLocation>
        <location evidence="1">Membrane</location>
        <topology evidence="1">Peripheral membrane protein</topology>
    </subcellularLocation>
</comment>
<evidence type="ECO:0000259" key="9">
    <source>
        <dbReference type="PROSITE" id="PS50195"/>
    </source>
</evidence>
<name>A0A8J9VYD0_9NEOP</name>
<reference evidence="10" key="1">
    <citation type="submission" date="2021-12" db="EMBL/GenBank/DDBJ databases">
        <authorList>
            <person name="Martin H S."/>
        </authorList>
    </citation>
    <scope>NUCLEOTIDE SEQUENCE</scope>
</reference>
<dbReference type="Pfam" id="PF00787">
    <property type="entry name" value="PX"/>
    <property type="match status" value="1"/>
</dbReference>
<evidence type="ECO:0000256" key="2">
    <source>
        <dbReference type="ARBA" id="ARBA00004496"/>
    </source>
</evidence>
<dbReference type="SMART" id="SM00312">
    <property type="entry name" value="PX"/>
    <property type="match status" value="1"/>
</dbReference>
<evidence type="ECO:0000313" key="10">
    <source>
        <dbReference type="EMBL" id="CAH0730495.1"/>
    </source>
</evidence>
<evidence type="ECO:0000256" key="6">
    <source>
        <dbReference type="ARBA" id="ARBA00023121"/>
    </source>
</evidence>
<organism evidence="10 11">
    <name type="scientific">Brenthis ino</name>
    <name type="common">lesser marbled fritillary</name>
    <dbReference type="NCBI Taxonomy" id="405034"/>
    <lineage>
        <taxon>Eukaryota</taxon>
        <taxon>Metazoa</taxon>
        <taxon>Ecdysozoa</taxon>
        <taxon>Arthropoda</taxon>
        <taxon>Hexapoda</taxon>
        <taxon>Insecta</taxon>
        <taxon>Pterygota</taxon>
        <taxon>Neoptera</taxon>
        <taxon>Endopterygota</taxon>
        <taxon>Lepidoptera</taxon>
        <taxon>Glossata</taxon>
        <taxon>Ditrysia</taxon>
        <taxon>Papilionoidea</taxon>
        <taxon>Nymphalidae</taxon>
        <taxon>Heliconiinae</taxon>
        <taxon>Argynnini</taxon>
        <taxon>Brenthis</taxon>
    </lineage>
</organism>
<dbReference type="SUPFAM" id="SSF64268">
    <property type="entry name" value="PX domain"/>
    <property type="match status" value="1"/>
</dbReference>
<keyword evidence="11" id="KW-1185">Reference proteome</keyword>
<evidence type="ECO:0000256" key="8">
    <source>
        <dbReference type="SAM" id="MobiDB-lite"/>
    </source>
</evidence>
<dbReference type="GO" id="GO:0061709">
    <property type="term" value="P:reticulophagy"/>
    <property type="evidence" value="ECO:0007669"/>
    <property type="project" value="TreeGrafter"/>
</dbReference>
<evidence type="ECO:0000256" key="1">
    <source>
        <dbReference type="ARBA" id="ARBA00004170"/>
    </source>
</evidence>
<dbReference type="InterPro" id="IPR001683">
    <property type="entry name" value="PX_dom"/>
</dbReference>
<dbReference type="PROSITE" id="PS50195">
    <property type="entry name" value="PX"/>
    <property type="match status" value="1"/>
</dbReference>
<dbReference type="Gene3D" id="3.30.1520.10">
    <property type="entry name" value="Phox-like domain"/>
    <property type="match status" value="1"/>
</dbReference>
<dbReference type="PANTHER" id="PTHR45949:SF2">
    <property type="entry name" value="SORTING NEXIN-4"/>
    <property type="match status" value="1"/>
</dbReference>
<feature type="region of interest" description="Disordered" evidence="8">
    <location>
        <begin position="1"/>
        <end position="27"/>
    </location>
</feature>
<dbReference type="PANTHER" id="PTHR45949">
    <property type="entry name" value="SORTING NEXIN-4"/>
    <property type="match status" value="1"/>
</dbReference>
<keyword evidence="5" id="KW-0963">Cytoplasm</keyword>
<keyword evidence="4" id="KW-0813">Transport</keyword>